<dbReference type="Pfam" id="PF00076">
    <property type="entry name" value="RRM_1"/>
    <property type="match status" value="1"/>
</dbReference>
<dbReference type="EMBL" id="NMPR01000052">
    <property type="protein sequence ID" value="KAA8632605.1"/>
    <property type="molecule type" value="Genomic_DNA"/>
</dbReference>
<proteinExistence type="predicted"/>
<evidence type="ECO:0000259" key="1">
    <source>
        <dbReference type="Pfam" id="PF00076"/>
    </source>
</evidence>
<dbReference type="VEuPathDB" id="FungiDB:SMAC_08012"/>
<accession>A0A8S8ZWE3</accession>
<gene>
    <name evidence="2" type="ORF">SMACR_08012</name>
</gene>
<comment type="caution">
    <text evidence="2">The sequence shown here is derived from an EMBL/GenBank/DDBJ whole genome shotgun (WGS) entry which is preliminary data.</text>
</comment>
<dbReference type="InterPro" id="IPR012677">
    <property type="entry name" value="Nucleotide-bd_a/b_plait_sf"/>
</dbReference>
<feature type="domain" description="RRM" evidence="1">
    <location>
        <begin position="52"/>
        <end position="77"/>
    </location>
</feature>
<dbReference type="GO" id="GO:0003723">
    <property type="term" value="F:RNA binding"/>
    <property type="evidence" value="ECO:0007669"/>
    <property type="project" value="InterPro"/>
</dbReference>
<dbReference type="InterPro" id="IPR035979">
    <property type="entry name" value="RBD_domain_sf"/>
</dbReference>
<organism evidence="2 3">
    <name type="scientific">Sordaria macrospora</name>
    <dbReference type="NCBI Taxonomy" id="5147"/>
    <lineage>
        <taxon>Eukaryota</taxon>
        <taxon>Fungi</taxon>
        <taxon>Dikarya</taxon>
        <taxon>Ascomycota</taxon>
        <taxon>Pezizomycotina</taxon>
        <taxon>Sordariomycetes</taxon>
        <taxon>Sordariomycetidae</taxon>
        <taxon>Sordariales</taxon>
        <taxon>Sordariaceae</taxon>
        <taxon>Sordaria</taxon>
    </lineage>
</organism>
<name>A0A8S8ZWE3_SORMA</name>
<evidence type="ECO:0000313" key="3">
    <source>
        <dbReference type="Proteomes" id="UP000433876"/>
    </source>
</evidence>
<reference evidence="2 3" key="1">
    <citation type="submission" date="2017-07" db="EMBL/GenBank/DDBJ databases">
        <title>Genome sequence of the Sordaria macrospora wild type strain R19027.</title>
        <authorList>
            <person name="Nowrousian M."/>
            <person name="Teichert I."/>
            <person name="Kueck U."/>
        </authorList>
    </citation>
    <scope>NUCLEOTIDE SEQUENCE [LARGE SCALE GENOMIC DNA]</scope>
    <source>
        <strain evidence="2 3">R19027</strain>
        <tissue evidence="2">Mycelium</tissue>
    </source>
</reference>
<dbReference type="SUPFAM" id="SSF54928">
    <property type="entry name" value="RNA-binding domain, RBD"/>
    <property type="match status" value="1"/>
</dbReference>
<sequence length="90" mass="9466">MNFGGQPDVNKLLLCCCGYGQVAGRFTAVTREQAQESAVIVTSETGAPDACPKGTGIVVFEAPDDARNAIQQFNGYDWAGPMWTAGPSIP</sequence>
<dbReference type="AlphaFoldDB" id="A0A8S8ZWE3"/>
<dbReference type="Proteomes" id="UP000433876">
    <property type="component" value="Unassembled WGS sequence"/>
</dbReference>
<dbReference type="InterPro" id="IPR000504">
    <property type="entry name" value="RRM_dom"/>
</dbReference>
<evidence type="ECO:0000313" key="2">
    <source>
        <dbReference type="EMBL" id="KAA8632605.1"/>
    </source>
</evidence>
<dbReference type="Gene3D" id="3.30.70.330">
    <property type="match status" value="1"/>
</dbReference>
<protein>
    <recommendedName>
        <fullName evidence="1">RRM domain-containing protein</fullName>
    </recommendedName>
</protein>